<dbReference type="Proteomes" id="UP000321595">
    <property type="component" value="Chromosome"/>
</dbReference>
<sequence length="591" mass="64378">MKNLLLLIVGLVCLAGCETSKPNPKNTAPVKSVPDISFDALVAKAEELRDREFKTPPRLTWVEAAPDALVLPDSVATDRELILNLLFGLRSTNQAKWPLPGDRAASWDSSTNTVQLVNIGVDQATLRVHVLQALTRGLNAQHFDSGAQPTSWDAWLAARALEASDALLVGAMDQVQNEGVDAKIILQRPDLAQSLRGTQFLLSPPAARTRQESTLADEHFTIHTDGLVFAASLVRSGGWSALEAAKIRGVDQSAGIVRPDLWLAGELKSSWKHNELPIPSKYKLAHETRVGPAINSFLLARSSDPQLARSVLSLWQSDSLRVWKNGEKTIVGWVSFWGLPEAALKLKGLFDAAFTNRKDLKFVVLQEGGTLVVVGSDANIDLGPVATTLATDSPRFYPEPPLNTFVPGTIDQYLVGLSQAKLDPETKVWTDPATQSVIDFSSLKDWKFQATEDAKARLLIKDSTSTHHVLLSTELRDPMGHQFGGAEFASEVTKAFESSMDQPRLLTSEYASIGGLKAFKISSKGLFPSGEESVSAWIVESGETLITLSVRGPMDYETQANLATPILETMTVSNKPEQPKDDGILEFKVEE</sequence>
<accession>A0A5B8XTN7</accession>
<evidence type="ECO:0000313" key="1">
    <source>
        <dbReference type="EMBL" id="QED27463.1"/>
    </source>
</evidence>
<keyword evidence="2" id="KW-1185">Reference proteome</keyword>
<protein>
    <submittedName>
        <fullName evidence="1">Uncharacterized protein</fullName>
    </submittedName>
</protein>
<dbReference type="KEGG" id="bbae:FRD01_09460"/>
<dbReference type="AlphaFoldDB" id="A0A5B8XTN7"/>
<proteinExistence type="predicted"/>
<dbReference type="RefSeq" id="WP_146959148.1">
    <property type="nucleotide sequence ID" value="NZ_CP042467.1"/>
</dbReference>
<gene>
    <name evidence="1" type="ORF">FRD01_09460</name>
</gene>
<reference evidence="1 2" key="1">
    <citation type="submission" date="2019-08" db="EMBL/GenBank/DDBJ databases">
        <authorList>
            <person name="Liang Q."/>
        </authorList>
    </citation>
    <scope>NUCLEOTIDE SEQUENCE [LARGE SCALE GENOMIC DNA]</scope>
    <source>
        <strain evidence="1 2">V1718</strain>
    </source>
</reference>
<name>A0A5B8XTN7_9DELT</name>
<dbReference type="EMBL" id="CP042467">
    <property type="protein sequence ID" value="QED27463.1"/>
    <property type="molecule type" value="Genomic_DNA"/>
</dbReference>
<dbReference type="OrthoDB" id="5526344at2"/>
<organism evidence="1 2">
    <name type="scientific">Microvenator marinus</name>
    <dbReference type="NCBI Taxonomy" id="2600177"/>
    <lineage>
        <taxon>Bacteria</taxon>
        <taxon>Deltaproteobacteria</taxon>
        <taxon>Bradymonadales</taxon>
        <taxon>Microvenatoraceae</taxon>
        <taxon>Microvenator</taxon>
    </lineage>
</organism>
<evidence type="ECO:0000313" key="2">
    <source>
        <dbReference type="Proteomes" id="UP000321595"/>
    </source>
</evidence>